<keyword evidence="6 7" id="KW-0472">Membrane</keyword>
<keyword evidence="3" id="KW-0813">Transport</keyword>
<keyword evidence="4 7" id="KW-0812">Transmembrane</keyword>
<dbReference type="Pfam" id="PF00083">
    <property type="entry name" value="Sugar_tr"/>
    <property type="match status" value="1"/>
</dbReference>
<evidence type="ECO:0000256" key="3">
    <source>
        <dbReference type="ARBA" id="ARBA00022448"/>
    </source>
</evidence>
<feature type="transmembrane region" description="Helical" evidence="7">
    <location>
        <begin position="169"/>
        <end position="189"/>
    </location>
</feature>
<feature type="transmembrane region" description="Helical" evidence="7">
    <location>
        <begin position="108"/>
        <end position="131"/>
    </location>
</feature>
<dbReference type="SUPFAM" id="SSF103473">
    <property type="entry name" value="MFS general substrate transporter"/>
    <property type="match status" value="1"/>
</dbReference>
<protein>
    <submittedName>
        <fullName evidence="9">MFS transporter</fullName>
    </submittedName>
</protein>
<sequence>MDILTRLYRLPTGRFHYTLLGLIGVGWLFDAMDTGLVSFVLPTLSQQWQLTPAQSGWIVSVAFVGMALGAVASGWAADRFGRRNVFVGTMVLYSIATGLCALSPSLPILLFCRFWVGFGLGGQLPVAVSLVSEFAPPAVRGRLIVLLESFWGLGWLAAALASWGFIPHFGWHSAFWIGALPIFYALWVWKKLPESVPYLLARGRVDEAHALVSRLEAQAGLPVVAEAVVAATATHEPIRFGQLWKPPFARRTLMLWLIWFGIVFSYYGIFTWLPKLLVEQGHTVVKTFEYMLVMILAQLPGYFSAAVLVERIGRKATLASFLFACAACAWFFGQATTPTTILLWGSLMSFFNLGAWGVLYTYTPELYPVRFRAFGSGWAGAIGRIGGIVAPLAVAALVGGANGFAHIFGMFTAVLLAVVVIILVLGEETRGRSLEDISD</sequence>
<comment type="subcellular location">
    <subcellularLocation>
        <location evidence="1">Membrane</location>
        <topology evidence="1">Multi-pass membrane protein</topology>
    </subcellularLocation>
</comment>
<dbReference type="InterPro" id="IPR005829">
    <property type="entry name" value="Sugar_transporter_CS"/>
</dbReference>
<keyword evidence="5 7" id="KW-1133">Transmembrane helix</keyword>
<evidence type="ECO:0000256" key="7">
    <source>
        <dbReference type="SAM" id="Phobius"/>
    </source>
</evidence>
<dbReference type="PANTHER" id="PTHR23511">
    <property type="entry name" value="SYNAPTIC VESICLE GLYCOPROTEIN 2"/>
    <property type="match status" value="1"/>
</dbReference>
<dbReference type="GO" id="GO:0022857">
    <property type="term" value="F:transmembrane transporter activity"/>
    <property type="evidence" value="ECO:0007669"/>
    <property type="project" value="InterPro"/>
</dbReference>
<feature type="transmembrane region" description="Helical" evidence="7">
    <location>
        <begin position="20"/>
        <end position="44"/>
    </location>
</feature>
<comment type="caution">
    <text evidence="9">The sequence shown here is derived from an EMBL/GenBank/DDBJ whole genome shotgun (WGS) entry which is preliminary data.</text>
</comment>
<dbReference type="InterPro" id="IPR020846">
    <property type="entry name" value="MFS_dom"/>
</dbReference>
<feature type="transmembrane region" description="Helical" evidence="7">
    <location>
        <begin position="341"/>
        <end position="362"/>
    </location>
</feature>
<feature type="transmembrane region" description="Helical" evidence="7">
    <location>
        <begin position="290"/>
        <end position="309"/>
    </location>
</feature>
<dbReference type="Gene3D" id="1.20.1250.20">
    <property type="entry name" value="MFS general substrate transporter like domains"/>
    <property type="match status" value="1"/>
</dbReference>
<name>A0A3R8T244_9BURK</name>
<evidence type="ECO:0000256" key="1">
    <source>
        <dbReference type="ARBA" id="ARBA00004141"/>
    </source>
</evidence>
<dbReference type="InterPro" id="IPR036259">
    <property type="entry name" value="MFS_trans_sf"/>
</dbReference>
<feature type="transmembrane region" description="Helical" evidence="7">
    <location>
        <begin position="316"/>
        <end position="335"/>
    </location>
</feature>
<dbReference type="AlphaFoldDB" id="A0A3R8T244"/>
<feature type="transmembrane region" description="Helical" evidence="7">
    <location>
        <begin position="253"/>
        <end position="270"/>
    </location>
</feature>
<proteinExistence type="inferred from homology"/>
<keyword evidence="10" id="KW-1185">Reference proteome</keyword>
<dbReference type="GO" id="GO:0016020">
    <property type="term" value="C:membrane"/>
    <property type="evidence" value="ECO:0007669"/>
    <property type="project" value="UniProtKB-SubCell"/>
</dbReference>
<feature type="transmembrane region" description="Helical" evidence="7">
    <location>
        <begin position="143"/>
        <end position="163"/>
    </location>
</feature>
<dbReference type="PANTHER" id="PTHR23511:SF34">
    <property type="entry name" value="SYNAPTIC VESICLE GLYCOPROTEIN 2"/>
    <property type="match status" value="1"/>
</dbReference>
<evidence type="ECO:0000256" key="5">
    <source>
        <dbReference type="ARBA" id="ARBA00022989"/>
    </source>
</evidence>
<feature type="transmembrane region" description="Helical" evidence="7">
    <location>
        <begin position="404"/>
        <end position="425"/>
    </location>
</feature>
<dbReference type="Proteomes" id="UP000270261">
    <property type="component" value="Unassembled WGS sequence"/>
</dbReference>
<reference evidence="9 10" key="1">
    <citation type="submission" date="2018-11" db="EMBL/GenBank/DDBJ databases">
        <title>Genome sequencing of Lautropia sp. KCOM 2505 (= ChDC F240).</title>
        <authorList>
            <person name="Kook J.-K."/>
            <person name="Park S.-N."/>
            <person name="Lim Y.K."/>
        </authorList>
    </citation>
    <scope>NUCLEOTIDE SEQUENCE [LARGE SCALE GENOMIC DNA]</scope>
    <source>
        <strain evidence="9 10">KCOM 2505</strain>
    </source>
</reference>
<feature type="domain" description="Major facilitator superfamily (MFS) profile" evidence="8">
    <location>
        <begin position="19"/>
        <end position="430"/>
    </location>
</feature>
<dbReference type="PROSITE" id="PS50850">
    <property type="entry name" value="MFS"/>
    <property type="match status" value="1"/>
</dbReference>
<accession>A0A3R8T244</accession>
<evidence type="ECO:0000259" key="8">
    <source>
        <dbReference type="PROSITE" id="PS50850"/>
    </source>
</evidence>
<evidence type="ECO:0000313" key="9">
    <source>
        <dbReference type="EMBL" id="RRN44633.1"/>
    </source>
</evidence>
<gene>
    <name evidence="9" type="ORF">EHV23_10525</name>
</gene>
<evidence type="ECO:0000256" key="2">
    <source>
        <dbReference type="ARBA" id="ARBA00010992"/>
    </source>
</evidence>
<dbReference type="InterPro" id="IPR005828">
    <property type="entry name" value="MFS_sugar_transport-like"/>
</dbReference>
<evidence type="ECO:0000256" key="6">
    <source>
        <dbReference type="ARBA" id="ARBA00023136"/>
    </source>
</evidence>
<feature type="transmembrane region" description="Helical" evidence="7">
    <location>
        <begin position="374"/>
        <end position="398"/>
    </location>
</feature>
<feature type="transmembrane region" description="Helical" evidence="7">
    <location>
        <begin position="84"/>
        <end position="102"/>
    </location>
</feature>
<dbReference type="OrthoDB" id="3252866at2"/>
<comment type="similarity">
    <text evidence="2">Belongs to the major facilitator superfamily. Sugar transporter (TC 2.A.1.1) family.</text>
</comment>
<feature type="transmembrane region" description="Helical" evidence="7">
    <location>
        <begin position="56"/>
        <end position="77"/>
    </location>
</feature>
<evidence type="ECO:0000256" key="4">
    <source>
        <dbReference type="ARBA" id="ARBA00022692"/>
    </source>
</evidence>
<organism evidence="9 10">
    <name type="scientific">Lautropia dentalis</name>
    <dbReference type="NCBI Taxonomy" id="2490857"/>
    <lineage>
        <taxon>Bacteria</taxon>
        <taxon>Pseudomonadati</taxon>
        <taxon>Pseudomonadota</taxon>
        <taxon>Betaproteobacteria</taxon>
        <taxon>Burkholderiales</taxon>
        <taxon>Burkholderiaceae</taxon>
        <taxon>Lautropia</taxon>
    </lineage>
</organism>
<dbReference type="CDD" id="cd17316">
    <property type="entry name" value="MFS_SV2_like"/>
    <property type="match status" value="1"/>
</dbReference>
<dbReference type="PROSITE" id="PS00216">
    <property type="entry name" value="SUGAR_TRANSPORT_1"/>
    <property type="match status" value="2"/>
</dbReference>
<evidence type="ECO:0000313" key="10">
    <source>
        <dbReference type="Proteomes" id="UP000270261"/>
    </source>
</evidence>
<dbReference type="EMBL" id="RRUE01000002">
    <property type="protein sequence ID" value="RRN44633.1"/>
    <property type="molecule type" value="Genomic_DNA"/>
</dbReference>